<keyword evidence="4" id="KW-1185">Reference proteome</keyword>
<dbReference type="InterPro" id="IPR036868">
    <property type="entry name" value="TusA-like_sf"/>
</dbReference>
<dbReference type="Pfam" id="PF01206">
    <property type="entry name" value="TusA"/>
    <property type="match status" value="1"/>
</dbReference>
<accession>A0A1T4XEV3</accession>
<keyword evidence="3" id="KW-0808">Transferase</keyword>
<dbReference type="GO" id="GO:0016740">
    <property type="term" value="F:transferase activity"/>
    <property type="evidence" value="ECO:0007669"/>
    <property type="project" value="UniProtKB-KW"/>
</dbReference>
<feature type="domain" description="UPF0033" evidence="2">
    <location>
        <begin position="6"/>
        <end position="30"/>
    </location>
</feature>
<evidence type="ECO:0000256" key="1">
    <source>
        <dbReference type="ARBA" id="ARBA00008984"/>
    </source>
</evidence>
<dbReference type="CDD" id="cd03421">
    <property type="entry name" value="SirA_like_N"/>
    <property type="match status" value="1"/>
</dbReference>
<dbReference type="PANTHER" id="PTHR33279">
    <property type="entry name" value="SULFUR CARRIER PROTEIN YEDF-RELATED"/>
    <property type="match status" value="1"/>
</dbReference>
<reference evidence="4" key="1">
    <citation type="submission" date="2017-02" db="EMBL/GenBank/DDBJ databases">
        <authorList>
            <person name="Varghese N."/>
            <person name="Submissions S."/>
        </authorList>
    </citation>
    <scope>NUCLEOTIDE SEQUENCE [LARGE SCALE GENOMIC DNA]</scope>
    <source>
        <strain evidence="4">USBA 833</strain>
    </source>
</reference>
<dbReference type="PANTHER" id="PTHR33279:SF6">
    <property type="entry name" value="SULFUR CARRIER PROTEIN YEDF-RELATED"/>
    <property type="match status" value="1"/>
</dbReference>
<protein>
    <submittedName>
        <fullName evidence="3">TusA-related sulfurtransferase</fullName>
    </submittedName>
</protein>
<proteinExistence type="inferred from homology"/>
<name>A0A1T4XEV3_9CLOT</name>
<dbReference type="EMBL" id="FUYH01000008">
    <property type="protein sequence ID" value="SKA88102.1"/>
    <property type="molecule type" value="Genomic_DNA"/>
</dbReference>
<evidence type="ECO:0000259" key="2">
    <source>
        <dbReference type="PROSITE" id="PS01148"/>
    </source>
</evidence>
<dbReference type="AlphaFoldDB" id="A0A1T4XEV3"/>
<comment type="similarity">
    <text evidence="1">Belongs to the sulfur carrier protein TusA family.</text>
</comment>
<dbReference type="STRING" id="1147123.SAMN05443428_108117"/>
<sequence>MKLLEIDARGRSCPEPVLLTKKGVESNPSGVKVMVDNITARENVKRFGKNAGYKVEVEEKDGEYILILSK</sequence>
<dbReference type="Proteomes" id="UP000190105">
    <property type="component" value="Unassembled WGS sequence"/>
</dbReference>
<dbReference type="PROSITE" id="PS01148">
    <property type="entry name" value="UPF0033"/>
    <property type="match status" value="1"/>
</dbReference>
<gene>
    <name evidence="3" type="ORF">SAMN05443428_108117</name>
</gene>
<evidence type="ECO:0000313" key="4">
    <source>
        <dbReference type="Proteomes" id="UP000190105"/>
    </source>
</evidence>
<dbReference type="InterPro" id="IPR001455">
    <property type="entry name" value="TusA-like"/>
</dbReference>
<evidence type="ECO:0000313" key="3">
    <source>
        <dbReference type="EMBL" id="SKA88102.1"/>
    </source>
</evidence>
<dbReference type="SUPFAM" id="SSF64307">
    <property type="entry name" value="SirA-like"/>
    <property type="match status" value="1"/>
</dbReference>
<organism evidence="3 4">
    <name type="scientific">Caloramator quimbayensis</name>
    <dbReference type="NCBI Taxonomy" id="1147123"/>
    <lineage>
        <taxon>Bacteria</taxon>
        <taxon>Bacillati</taxon>
        <taxon>Bacillota</taxon>
        <taxon>Clostridia</taxon>
        <taxon>Eubacteriales</taxon>
        <taxon>Clostridiaceae</taxon>
        <taxon>Caloramator</taxon>
    </lineage>
</organism>
<dbReference type="Gene3D" id="3.30.110.40">
    <property type="entry name" value="TusA-like domain"/>
    <property type="match status" value="1"/>
</dbReference>